<reference evidence="8 9" key="1">
    <citation type="submission" date="2019-05" db="EMBL/GenBank/DDBJ databases">
        <authorList>
            <person name="Hariharan J."/>
            <person name="Choudoir M.J."/>
            <person name="Diebold P."/>
            <person name="Panke-Buisse K."/>
            <person name="Buckley D.H."/>
        </authorList>
    </citation>
    <scope>NUCLEOTIDE SEQUENCE [LARGE SCALE GENOMIC DNA]</scope>
    <source>
        <strain evidence="8 9">SUN51</strain>
    </source>
</reference>
<evidence type="ECO:0000256" key="4">
    <source>
        <dbReference type="ARBA" id="ARBA00022777"/>
    </source>
</evidence>
<evidence type="ECO:0000313" key="8">
    <source>
        <dbReference type="EMBL" id="KAA0943093.1"/>
    </source>
</evidence>
<dbReference type="Pfam" id="PF00069">
    <property type="entry name" value="Pkinase"/>
    <property type="match status" value="1"/>
</dbReference>
<name>A0A5B0BLG8_9ACTN</name>
<evidence type="ECO:0000256" key="1">
    <source>
        <dbReference type="ARBA" id="ARBA00022527"/>
    </source>
</evidence>
<evidence type="ECO:0000256" key="6">
    <source>
        <dbReference type="SAM" id="MobiDB-lite"/>
    </source>
</evidence>
<dbReference type="OrthoDB" id="9762169at2"/>
<dbReference type="SMART" id="SM00220">
    <property type="entry name" value="S_TKc"/>
    <property type="match status" value="1"/>
</dbReference>
<evidence type="ECO:0000256" key="3">
    <source>
        <dbReference type="ARBA" id="ARBA00022741"/>
    </source>
</evidence>
<feature type="domain" description="Protein kinase" evidence="7">
    <location>
        <begin position="1"/>
        <end position="273"/>
    </location>
</feature>
<dbReference type="GO" id="GO:0005524">
    <property type="term" value="F:ATP binding"/>
    <property type="evidence" value="ECO:0007669"/>
    <property type="project" value="UniProtKB-KW"/>
</dbReference>
<dbReference type="SUPFAM" id="SSF56112">
    <property type="entry name" value="Protein kinase-like (PK-like)"/>
    <property type="match status" value="1"/>
</dbReference>
<keyword evidence="3" id="KW-0547">Nucleotide-binding</keyword>
<dbReference type="InterPro" id="IPR011009">
    <property type="entry name" value="Kinase-like_dom_sf"/>
</dbReference>
<dbReference type="AlphaFoldDB" id="A0A5B0BLG8"/>
<dbReference type="Proteomes" id="UP000324965">
    <property type="component" value="Unassembled WGS sequence"/>
</dbReference>
<keyword evidence="9" id="KW-1185">Reference proteome</keyword>
<dbReference type="InterPro" id="IPR000719">
    <property type="entry name" value="Prot_kinase_dom"/>
</dbReference>
<evidence type="ECO:0000313" key="9">
    <source>
        <dbReference type="Proteomes" id="UP000324965"/>
    </source>
</evidence>
<dbReference type="EMBL" id="VDFC01000003">
    <property type="protein sequence ID" value="KAA0943093.1"/>
    <property type="molecule type" value="Genomic_DNA"/>
</dbReference>
<keyword evidence="4 8" id="KW-0418">Kinase</keyword>
<evidence type="ECO:0000259" key="7">
    <source>
        <dbReference type="PROSITE" id="PS50011"/>
    </source>
</evidence>
<evidence type="ECO:0000256" key="5">
    <source>
        <dbReference type="ARBA" id="ARBA00022840"/>
    </source>
</evidence>
<keyword evidence="2" id="KW-0808">Transferase</keyword>
<feature type="region of interest" description="Disordered" evidence="6">
    <location>
        <begin position="276"/>
        <end position="299"/>
    </location>
</feature>
<proteinExistence type="predicted"/>
<evidence type="ECO:0000256" key="2">
    <source>
        <dbReference type="ARBA" id="ARBA00022679"/>
    </source>
</evidence>
<protein>
    <submittedName>
        <fullName evidence="8">Serine/threonine protein kinase</fullName>
    </submittedName>
</protein>
<feature type="region of interest" description="Disordered" evidence="6">
    <location>
        <begin position="328"/>
        <end position="413"/>
    </location>
</feature>
<accession>A0A5B0BLG8</accession>
<dbReference type="CDD" id="cd14014">
    <property type="entry name" value="STKc_PknB_like"/>
    <property type="match status" value="1"/>
</dbReference>
<dbReference type="Gene3D" id="1.10.510.10">
    <property type="entry name" value="Transferase(Phosphotransferase) domain 1"/>
    <property type="match status" value="1"/>
</dbReference>
<dbReference type="PANTHER" id="PTHR24351">
    <property type="entry name" value="RIBOSOMAL PROTEIN S6 KINASE"/>
    <property type="match status" value="1"/>
</dbReference>
<dbReference type="PROSITE" id="PS50011">
    <property type="entry name" value="PROTEIN_KINASE_DOM"/>
    <property type="match status" value="1"/>
</dbReference>
<keyword evidence="1 8" id="KW-0723">Serine/threonine-protein kinase</keyword>
<gene>
    <name evidence="8" type="ORF">FGF04_00410</name>
</gene>
<dbReference type="GO" id="GO:0004674">
    <property type="term" value="F:protein serine/threonine kinase activity"/>
    <property type="evidence" value="ECO:0007669"/>
    <property type="project" value="UniProtKB-KW"/>
</dbReference>
<keyword evidence="5" id="KW-0067">ATP-binding</keyword>
<sequence length="561" mass="58296">MGMADTGPTANELVAGRYRLHEVVHREVNRVCWYGEDTQYARPRLLTQTQLPPGAPRDAAGHALAGITYASEVMGVRCPSGVANVIDVVDVTEEFGSLWTVVEWIDGVPLGEFLEQHGLLDPVRAARIGLDLLDVLEAAHEEGIVHGELSPGQVFVRDHGGVVVAGYGLAGAGTAARIGAPAYASPEQARGEPYGEPADLWGLGALLHTMTEGRPPFRDRGRPEATYKAIVRLPLRTPRRAGPLAEAVQGLLHKDPYERLTGPEARAALGRVLGEDVADLPPAPPRAAPSGHASMDPVEGGRNLNRAALAGVAAVAAVAVAVTALALTGDDSGTGSSAVADATASRPAGVLPSAGDGNGPGAPGSGPATASPAPSDSRSGSGSGSGSAPATSPPRPSPSPSRTGGALPDGFRVHTAPEGFAVALPEGWQRLDTGRAKDGSYRVVFGDGGDPRNLAVTYSTRVGSDPVAVWRDTVEPALRRGPGYDRVGAIRATTYQGREAADMEWVDETDGTRVRTFGRGFLLGGGEGFSLRWTTPDADWDTKANQRALKTFLATFRGSRS</sequence>
<feature type="compositionally biased region" description="Low complexity" evidence="6">
    <location>
        <begin position="365"/>
        <end position="390"/>
    </location>
</feature>
<organism evidence="8 9">
    <name type="scientific">Streptomyces apricus</name>
    <dbReference type="NCBI Taxonomy" id="1828112"/>
    <lineage>
        <taxon>Bacteria</taxon>
        <taxon>Bacillati</taxon>
        <taxon>Actinomycetota</taxon>
        <taxon>Actinomycetes</taxon>
        <taxon>Kitasatosporales</taxon>
        <taxon>Streptomycetaceae</taxon>
        <taxon>Streptomyces</taxon>
    </lineage>
</organism>
<comment type="caution">
    <text evidence="8">The sequence shown here is derived from an EMBL/GenBank/DDBJ whole genome shotgun (WGS) entry which is preliminary data.</text>
</comment>